<dbReference type="RefSeq" id="XP_004183747.1">
    <property type="nucleotide sequence ID" value="XM_004183699.1"/>
</dbReference>
<evidence type="ECO:0008006" key="3">
    <source>
        <dbReference type="Google" id="ProtNLM"/>
    </source>
</evidence>
<dbReference type="VEuPathDB" id="AmoebaDB:EIN_090840"/>
<name>A0A0A1U0H2_ENTIV</name>
<feature type="non-terminal residue" evidence="1">
    <location>
        <position position="491"/>
    </location>
</feature>
<dbReference type="InterPro" id="IPR026906">
    <property type="entry name" value="LRR_5"/>
</dbReference>
<dbReference type="InterPro" id="IPR053139">
    <property type="entry name" value="Surface_bspA-like"/>
</dbReference>
<organism evidence="1 2">
    <name type="scientific">Entamoeba invadens IP1</name>
    <dbReference type="NCBI Taxonomy" id="370355"/>
    <lineage>
        <taxon>Eukaryota</taxon>
        <taxon>Amoebozoa</taxon>
        <taxon>Evosea</taxon>
        <taxon>Archamoebae</taxon>
        <taxon>Mastigamoebida</taxon>
        <taxon>Entamoebidae</taxon>
        <taxon>Entamoeba</taxon>
    </lineage>
</organism>
<dbReference type="PANTHER" id="PTHR45661:SF3">
    <property type="entry name" value="IG-LIKE DOMAIN-CONTAINING PROTEIN"/>
    <property type="match status" value="1"/>
</dbReference>
<dbReference type="AlphaFoldDB" id="A0A0A1U0H2"/>
<evidence type="ECO:0000313" key="1">
    <source>
        <dbReference type="EMBL" id="ELP84401.1"/>
    </source>
</evidence>
<reference evidence="1 2" key="1">
    <citation type="submission" date="2012-10" db="EMBL/GenBank/DDBJ databases">
        <authorList>
            <person name="Zafar N."/>
            <person name="Inman J."/>
            <person name="Hall N."/>
            <person name="Lorenzi H."/>
            <person name="Caler E."/>
        </authorList>
    </citation>
    <scope>NUCLEOTIDE SEQUENCE [LARGE SCALE GENOMIC DNA]</scope>
    <source>
        <strain evidence="1 2">IP1</strain>
    </source>
</reference>
<sequence length="491" mass="57545">MCTRLDRYSMMIISKYFTDMSDYKNMVFICRKFQEIPEMFHFNPISITLNTQRYFPNVETLHLYNETDKFLPGYYQYYVHYPIPLYKSIEINKRRRVICPLKTYSFSHKNDKFLYKDATVFVNKAFCHIREYIEMDCSNIIKFGHSCFAYNNSLVTITLSSNLYEIPDKCFYTCAKLKEINLEHIRMFGEFCFYWCDKLSAITLGTNIVKSAKKAFDGVSSIKNVIAPGVKSVDFDVNASISYAFCNIKHKTVTTEYDKNVLPDFLSDEIRTKVFRNRIGLSDINLASTVTVIEDDALSCCDMERLDLSHVISFGVQNYMTRLTAITLNKNVRIDNFWEYTGLKKISAINTQKVNVKAACWMKDILDENLEVDEFYYTYKDVDHFKGKLPLNYKNFKTIILDVNFGNYKYEEVEIPMGITMMRCSAFLDNEKLRKLVFPTSYTKYDRLNFTHLNLEELCITPQPKLVISNCPKLTSLTLLDHNVTNYCMFN</sequence>
<dbReference type="Pfam" id="PF13306">
    <property type="entry name" value="LRR_5"/>
    <property type="match status" value="3"/>
</dbReference>
<dbReference type="GeneID" id="14883356"/>
<gene>
    <name evidence="1" type="ORF">EIN_090840</name>
</gene>
<dbReference type="SUPFAM" id="SSF52058">
    <property type="entry name" value="L domain-like"/>
    <property type="match status" value="1"/>
</dbReference>
<dbReference type="PANTHER" id="PTHR45661">
    <property type="entry name" value="SURFACE ANTIGEN"/>
    <property type="match status" value="1"/>
</dbReference>
<dbReference type="EMBL" id="KB207130">
    <property type="protein sequence ID" value="ELP84401.1"/>
    <property type="molecule type" value="Genomic_DNA"/>
</dbReference>
<proteinExistence type="predicted"/>
<dbReference type="Proteomes" id="UP000014680">
    <property type="component" value="Unassembled WGS sequence"/>
</dbReference>
<protein>
    <recommendedName>
        <fullName evidence="3">Leucine rich repeat containing protein BspA family protein</fullName>
    </recommendedName>
</protein>
<keyword evidence="2" id="KW-1185">Reference proteome</keyword>
<dbReference type="InterPro" id="IPR032675">
    <property type="entry name" value="LRR_dom_sf"/>
</dbReference>
<accession>A0A0A1U0H2</accession>
<dbReference type="OrthoDB" id="31390at2759"/>
<evidence type="ECO:0000313" key="2">
    <source>
        <dbReference type="Proteomes" id="UP000014680"/>
    </source>
</evidence>
<dbReference type="Gene3D" id="3.80.10.10">
    <property type="entry name" value="Ribonuclease Inhibitor"/>
    <property type="match status" value="2"/>
</dbReference>
<dbReference type="KEGG" id="eiv:EIN_090840"/>